<name>A0A2N7VDR5_9BURK</name>
<accession>A0A2N7VDR5</accession>
<evidence type="ECO:0000313" key="2">
    <source>
        <dbReference type="Proteomes" id="UP000235616"/>
    </source>
</evidence>
<evidence type="ECO:0000313" key="1">
    <source>
        <dbReference type="EMBL" id="PMS15296.1"/>
    </source>
</evidence>
<dbReference type="Proteomes" id="UP000235616">
    <property type="component" value="Unassembled WGS sequence"/>
</dbReference>
<proteinExistence type="predicted"/>
<gene>
    <name evidence="1" type="ORF">C0Z18_27825</name>
</gene>
<keyword evidence="2" id="KW-1185">Reference proteome</keyword>
<organism evidence="1 2">
    <name type="scientific">Trinickia dabaoshanensis</name>
    <dbReference type="NCBI Taxonomy" id="564714"/>
    <lineage>
        <taxon>Bacteria</taxon>
        <taxon>Pseudomonadati</taxon>
        <taxon>Pseudomonadota</taxon>
        <taxon>Betaproteobacteria</taxon>
        <taxon>Burkholderiales</taxon>
        <taxon>Burkholderiaceae</taxon>
        <taxon>Trinickia</taxon>
    </lineage>
</organism>
<dbReference type="AlphaFoldDB" id="A0A2N7VDR5"/>
<protein>
    <submittedName>
        <fullName evidence="1">Uncharacterized protein</fullName>
    </submittedName>
</protein>
<reference evidence="1 2" key="1">
    <citation type="submission" date="2018-01" db="EMBL/GenBank/DDBJ databases">
        <title>Whole genome analyses suggest that Burkholderia sensu lato contains two further novel genera in the rhizoxinica-symbiotica group Mycetohabitans gen. nov., and Trinickia gen. nov.: implications for the evolution of diazotrophy and nodulation in the Burkholderiaceae.</title>
        <authorList>
            <person name="Estrada-de los Santos P."/>
            <person name="Palmer M."/>
            <person name="Chavez-Ramirez B."/>
            <person name="Beukes C."/>
            <person name="Steenkamp E.T."/>
            <person name="Hirsch A.M."/>
            <person name="Manyaka P."/>
            <person name="Maluk M."/>
            <person name="Lafos M."/>
            <person name="Crook M."/>
            <person name="Gross E."/>
            <person name="Simon M.F."/>
            <person name="Bueno dos Reis Junior F."/>
            <person name="Poole P.S."/>
            <person name="Venter S.N."/>
            <person name="James E.K."/>
        </authorList>
    </citation>
    <scope>NUCLEOTIDE SEQUENCE [LARGE SCALE GENOMIC DNA]</scope>
    <source>
        <strain evidence="1 2">GIMN1.004</strain>
    </source>
</reference>
<sequence length="60" mass="6635">MVLRQNGCEMRVHSTPHARFQCCKGHAANRGNVAAESLERALRLSCMRHAQRFSASSPAP</sequence>
<dbReference type="EMBL" id="PNYA01000033">
    <property type="protein sequence ID" value="PMS15296.1"/>
    <property type="molecule type" value="Genomic_DNA"/>
</dbReference>
<comment type="caution">
    <text evidence="1">The sequence shown here is derived from an EMBL/GenBank/DDBJ whole genome shotgun (WGS) entry which is preliminary data.</text>
</comment>